<proteinExistence type="predicted"/>
<dbReference type="GO" id="GO:0006548">
    <property type="term" value="P:L-histidine catabolic process"/>
    <property type="evidence" value="ECO:0007669"/>
    <property type="project" value="TreeGrafter"/>
</dbReference>
<dbReference type="InterPro" id="IPR035400">
    <property type="entry name" value="Urocanase_N"/>
</dbReference>
<dbReference type="PANTHER" id="PTHR12216">
    <property type="entry name" value="UROCANATE HYDRATASE"/>
    <property type="match status" value="1"/>
</dbReference>
<gene>
    <name evidence="2" type="ORF">EB796_014959</name>
</gene>
<dbReference type="Proteomes" id="UP000593567">
    <property type="component" value="Unassembled WGS sequence"/>
</dbReference>
<dbReference type="Gene3D" id="3.40.1770.10">
    <property type="entry name" value="Urocanase superfamily"/>
    <property type="match status" value="1"/>
</dbReference>
<dbReference type="InterPro" id="IPR023637">
    <property type="entry name" value="Urocanase-like"/>
</dbReference>
<dbReference type="Pfam" id="PF17391">
    <property type="entry name" value="Urocanase_N"/>
    <property type="match status" value="1"/>
</dbReference>
<dbReference type="InterPro" id="IPR036190">
    <property type="entry name" value="Urocanase_sf"/>
</dbReference>
<dbReference type="GO" id="GO:0016153">
    <property type="term" value="F:urocanate hydratase activity"/>
    <property type="evidence" value="ECO:0007669"/>
    <property type="project" value="TreeGrafter"/>
</dbReference>
<accession>A0A7J7JLI0</accession>
<reference evidence="2" key="1">
    <citation type="submission" date="2020-06" db="EMBL/GenBank/DDBJ databases">
        <title>Draft genome of Bugula neritina, a colonial animal packing powerful symbionts and potential medicines.</title>
        <authorList>
            <person name="Rayko M."/>
        </authorList>
    </citation>
    <scope>NUCLEOTIDE SEQUENCE [LARGE SCALE GENOMIC DNA]</scope>
    <source>
        <strain evidence="2">Kwan_BN1</strain>
    </source>
</reference>
<sequence>MSEGDIKAQLVRLCSGIPLSPLPPKVEKRDESLPHAPVLTPVLSAQDCKLAVKNALRYFPKDVHKELAAEFAQELKLYGHIYMYRFLPSHIQMKAYPIHLYPAKCTQAAAIMLMIMNNLDHKVAQFPHELVTYGGNGQVLGNWAQFWLVMNYLSEMTDAQTLVMYSGHPSGLFPSQPSAPRVVITNGMMIPNYSSRQDYERFFALGVTM</sequence>
<keyword evidence="3" id="KW-1185">Reference proteome</keyword>
<evidence type="ECO:0000313" key="3">
    <source>
        <dbReference type="Proteomes" id="UP000593567"/>
    </source>
</evidence>
<dbReference type="OrthoDB" id="194468at2759"/>
<dbReference type="EMBL" id="VXIV02002218">
    <property type="protein sequence ID" value="KAF6026733.1"/>
    <property type="molecule type" value="Genomic_DNA"/>
</dbReference>
<name>A0A7J7JLI0_BUGNE</name>
<evidence type="ECO:0000259" key="1">
    <source>
        <dbReference type="Pfam" id="PF17391"/>
    </source>
</evidence>
<comment type="caution">
    <text evidence="2">The sequence shown here is derived from an EMBL/GenBank/DDBJ whole genome shotgun (WGS) entry which is preliminary data.</text>
</comment>
<evidence type="ECO:0000313" key="2">
    <source>
        <dbReference type="EMBL" id="KAF6026733.1"/>
    </source>
</evidence>
<dbReference type="SUPFAM" id="SSF111326">
    <property type="entry name" value="Urocanase"/>
    <property type="match status" value="1"/>
</dbReference>
<dbReference type="AlphaFoldDB" id="A0A7J7JLI0"/>
<organism evidence="2 3">
    <name type="scientific">Bugula neritina</name>
    <name type="common">Brown bryozoan</name>
    <name type="synonym">Sertularia neritina</name>
    <dbReference type="NCBI Taxonomy" id="10212"/>
    <lineage>
        <taxon>Eukaryota</taxon>
        <taxon>Metazoa</taxon>
        <taxon>Spiralia</taxon>
        <taxon>Lophotrochozoa</taxon>
        <taxon>Bryozoa</taxon>
        <taxon>Gymnolaemata</taxon>
        <taxon>Cheilostomatida</taxon>
        <taxon>Flustrina</taxon>
        <taxon>Buguloidea</taxon>
        <taxon>Bugulidae</taxon>
        <taxon>Bugula</taxon>
    </lineage>
</organism>
<feature type="domain" description="Urocanase N-terminal" evidence="1">
    <location>
        <begin position="93"/>
        <end position="209"/>
    </location>
</feature>
<protein>
    <submittedName>
        <fullName evidence="2">UROC1</fullName>
    </submittedName>
</protein>
<dbReference type="PANTHER" id="PTHR12216:SF3">
    <property type="entry name" value="UROCANATE HYDRATASE"/>
    <property type="match status" value="1"/>
</dbReference>